<dbReference type="EMBL" id="FONZ01000001">
    <property type="protein sequence ID" value="SFE83976.1"/>
    <property type="molecule type" value="Genomic_DNA"/>
</dbReference>
<dbReference type="GO" id="GO:0070930">
    <property type="term" value="P:trans-translation-dependent protein tagging"/>
    <property type="evidence" value="ECO:0007669"/>
    <property type="project" value="TreeGrafter"/>
</dbReference>
<evidence type="ECO:0000256" key="3">
    <source>
        <dbReference type="HAMAP-Rule" id="MF_00023"/>
    </source>
</evidence>
<gene>
    <name evidence="3" type="primary">smpB</name>
    <name evidence="5" type="ORF">SAMN04488035_0729</name>
</gene>
<reference evidence="6" key="1">
    <citation type="submission" date="2016-10" db="EMBL/GenBank/DDBJ databases">
        <authorList>
            <person name="Varghese N."/>
            <person name="Submissions S."/>
        </authorList>
    </citation>
    <scope>NUCLEOTIDE SEQUENCE [LARGE SCALE GENOMIC DNA]</scope>
    <source>
        <strain evidence="6">DSM 19083</strain>
    </source>
</reference>
<name>A0A1I2DTX7_9MICO</name>
<organism evidence="5 6">
    <name type="scientific">Flavimobilis marinus</name>
    <dbReference type="NCBI Taxonomy" id="285351"/>
    <lineage>
        <taxon>Bacteria</taxon>
        <taxon>Bacillati</taxon>
        <taxon>Actinomycetota</taxon>
        <taxon>Actinomycetes</taxon>
        <taxon>Micrococcales</taxon>
        <taxon>Jonesiaceae</taxon>
        <taxon>Flavimobilis</taxon>
    </lineage>
</organism>
<protein>
    <recommendedName>
        <fullName evidence="3">SsrA-binding protein</fullName>
    </recommendedName>
    <alternativeName>
        <fullName evidence="3">Small protein B</fullName>
    </alternativeName>
</protein>
<dbReference type="Proteomes" id="UP000198520">
    <property type="component" value="Unassembled WGS sequence"/>
</dbReference>
<dbReference type="GO" id="GO:0070929">
    <property type="term" value="P:trans-translation"/>
    <property type="evidence" value="ECO:0007669"/>
    <property type="project" value="UniProtKB-UniRule"/>
</dbReference>
<dbReference type="InterPro" id="IPR023620">
    <property type="entry name" value="SmpB"/>
</dbReference>
<accession>A0A1I2DTX7</accession>
<dbReference type="NCBIfam" id="NF003843">
    <property type="entry name" value="PRK05422.1"/>
    <property type="match status" value="1"/>
</dbReference>
<dbReference type="HAMAP" id="MF_00023">
    <property type="entry name" value="SmpB"/>
    <property type="match status" value="1"/>
</dbReference>
<evidence type="ECO:0000256" key="2">
    <source>
        <dbReference type="ARBA" id="ARBA00022884"/>
    </source>
</evidence>
<dbReference type="Gene3D" id="2.40.280.10">
    <property type="match status" value="1"/>
</dbReference>
<keyword evidence="1 3" id="KW-0963">Cytoplasm</keyword>
<evidence type="ECO:0000256" key="1">
    <source>
        <dbReference type="ARBA" id="ARBA00022490"/>
    </source>
</evidence>
<evidence type="ECO:0000256" key="4">
    <source>
        <dbReference type="SAM" id="MobiDB-lite"/>
    </source>
</evidence>
<keyword evidence="6" id="KW-1185">Reference proteome</keyword>
<dbReference type="NCBIfam" id="TIGR00086">
    <property type="entry name" value="smpB"/>
    <property type="match status" value="1"/>
</dbReference>
<proteinExistence type="inferred from homology"/>
<keyword evidence="2 3" id="KW-0694">RNA-binding</keyword>
<comment type="function">
    <text evidence="3">Required for rescue of stalled ribosomes mediated by trans-translation. Binds to transfer-messenger RNA (tmRNA), required for stable association of tmRNA with ribosomes. tmRNA and SmpB together mimic tRNA shape, replacing the anticodon stem-loop with SmpB. tmRNA is encoded by the ssrA gene; the 2 termini fold to resemble tRNA(Ala) and it encodes a 'tag peptide', a short internal open reading frame. During trans-translation Ala-aminoacylated tmRNA acts like a tRNA, entering the A-site of stalled ribosomes, displacing the stalled mRNA. The ribosome then switches to translate the ORF on the tmRNA; the nascent peptide is terminated with the 'tag peptide' encoded by the tmRNA and targeted for degradation. The ribosome is freed to recommence translation, which seems to be the essential function of trans-translation.</text>
</comment>
<dbReference type="PANTHER" id="PTHR30308:SF2">
    <property type="entry name" value="SSRA-BINDING PROTEIN"/>
    <property type="match status" value="1"/>
</dbReference>
<feature type="region of interest" description="Disordered" evidence="4">
    <location>
        <begin position="1"/>
        <end position="23"/>
    </location>
</feature>
<dbReference type="PROSITE" id="PS01317">
    <property type="entry name" value="SSRP"/>
    <property type="match status" value="1"/>
</dbReference>
<dbReference type="RefSeq" id="WP_093375112.1">
    <property type="nucleotide sequence ID" value="NZ_BNAN01000001.1"/>
</dbReference>
<comment type="subcellular location">
    <subcellularLocation>
        <location evidence="3">Cytoplasm</location>
    </subcellularLocation>
    <text evidence="3">The tmRNA-SmpB complex associates with stalled 70S ribosomes.</text>
</comment>
<sequence length="175" mass="19832">MAKGNLYQVPDGTKRSSGPSERVPVKQLVASNKKARHDFVVEDVYEAGLVLSGTEVKALRAGRASLIDGYIAVDRGEAWLENVHISEYAQGTWTNHAPRRKRKLLLHKNEILRLQNDVQAKGHTIVPLSLYFLDGRAKVEIALARGKKEYDKRQTLRERQDTLEAQRAMRAREMT</sequence>
<dbReference type="CDD" id="cd09294">
    <property type="entry name" value="SmpB"/>
    <property type="match status" value="1"/>
</dbReference>
<comment type="similarity">
    <text evidence="3">Belongs to the SmpB family.</text>
</comment>
<evidence type="ECO:0000313" key="6">
    <source>
        <dbReference type="Proteomes" id="UP000198520"/>
    </source>
</evidence>
<dbReference type="STRING" id="285351.SAMN04488035_0729"/>
<dbReference type="InterPro" id="IPR020081">
    <property type="entry name" value="SsrA-bd_prot_CS"/>
</dbReference>
<dbReference type="OrthoDB" id="9805462at2"/>
<evidence type="ECO:0000313" key="5">
    <source>
        <dbReference type="EMBL" id="SFE83976.1"/>
    </source>
</evidence>
<dbReference type="Pfam" id="PF01668">
    <property type="entry name" value="SmpB"/>
    <property type="match status" value="1"/>
</dbReference>
<dbReference type="GO" id="GO:0005829">
    <property type="term" value="C:cytosol"/>
    <property type="evidence" value="ECO:0007669"/>
    <property type="project" value="TreeGrafter"/>
</dbReference>
<dbReference type="PANTHER" id="PTHR30308">
    <property type="entry name" value="TMRNA-BINDING COMPONENT OF TRANS-TRANSLATION TAGGING COMPLEX"/>
    <property type="match status" value="1"/>
</dbReference>
<dbReference type="SUPFAM" id="SSF74982">
    <property type="entry name" value="Small protein B (SmpB)"/>
    <property type="match status" value="1"/>
</dbReference>
<dbReference type="InterPro" id="IPR000037">
    <property type="entry name" value="SsrA-bd_prot"/>
</dbReference>
<dbReference type="AlphaFoldDB" id="A0A1I2DTX7"/>
<dbReference type="GO" id="GO:0003723">
    <property type="term" value="F:RNA binding"/>
    <property type="evidence" value="ECO:0007669"/>
    <property type="project" value="UniProtKB-UniRule"/>
</dbReference>